<evidence type="ECO:0000313" key="3">
    <source>
        <dbReference type="EMBL" id="AVP98286.1"/>
    </source>
</evidence>
<dbReference type="EMBL" id="CP027860">
    <property type="protein sequence ID" value="AVP98286.1"/>
    <property type="molecule type" value="Genomic_DNA"/>
</dbReference>
<dbReference type="RefSeq" id="WP_106892206.1">
    <property type="nucleotide sequence ID" value="NZ_CP027860.1"/>
</dbReference>
<dbReference type="InterPro" id="IPR018946">
    <property type="entry name" value="PhoD-like_MPP"/>
</dbReference>
<keyword evidence="1" id="KW-0732">Signal</keyword>
<proteinExistence type="predicted"/>
<dbReference type="AlphaFoldDB" id="A0A2P1PTW7"/>
<dbReference type="InterPro" id="IPR038607">
    <property type="entry name" value="PhoD-like_sf"/>
</dbReference>
<sequence length="364" mass="40676">MQRTQFWFGGLLLWFVSAMAPSAAAEPRGLPAADAVLTRIGFGSCAYEGTSQPIWKAVNKSAPELFVFLGDNVYLDTRDPAIMARKYRQLADQRGFRRLRANTALVAIWDDHDFGENDAGAEFPAKSAARDAFLKFWNEPKSSARWTRAGIYTSYVFGPAGQRVQIILPDLRWNRTPLTVNPRFGDLQGYGNWTDQQEGSTAPIPGPYARNPDRQASQLGEAQWAWLEAQLREPADVRIIGSSLQVLADFTGWEAWSNFPRDQQRLIGLIRDTGARNVVFISGDTHYGELTKLDVNVPYPLFDLTSSGLTEVWKVPVPNALREGESFHQANFGRIDIDWPGQTMTLSLRDESGGVLLAKQLPIR</sequence>
<organism evidence="3 4">
    <name type="scientific">Ahniella affigens</name>
    <dbReference type="NCBI Taxonomy" id="2021234"/>
    <lineage>
        <taxon>Bacteria</taxon>
        <taxon>Pseudomonadati</taxon>
        <taxon>Pseudomonadota</taxon>
        <taxon>Gammaproteobacteria</taxon>
        <taxon>Lysobacterales</taxon>
        <taxon>Rhodanobacteraceae</taxon>
        <taxon>Ahniella</taxon>
    </lineage>
</organism>
<reference evidence="3 4" key="1">
    <citation type="submission" date="2018-03" db="EMBL/GenBank/DDBJ databases">
        <title>Ahniella affigens gen. nov., sp. nov., a gammaproteobacterium isolated from sandy soil near a stream.</title>
        <authorList>
            <person name="Ko Y."/>
            <person name="Kim J.-H."/>
        </authorList>
    </citation>
    <scope>NUCLEOTIDE SEQUENCE [LARGE SCALE GENOMIC DNA]</scope>
    <source>
        <strain evidence="3 4">D13</strain>
    </source>
</reference>
<accession>A0A2P1PTW7</accession>
<dbReference type="SUPFAM" id="SSF56300">
    <property type="entry name" value="Metallo-dependent phosphatases"/>
    <property type="match status" value="1"/>
</dbReference>
<keyword evidence="4" id="KW-1185">Reference proteome</keyword>
<protein>
    <submittedName>
        <fullName evidence="3">Phosphodiesterase</fullName>
    </submittedName>
</protein>
<dbReference type="PANTHER" id="PTHR33987:SF1">
    <property type="entry name" value="CALCINEURIN-LIKE METALLO-PHOSPHOESTERASE SUPERFAMILY PROTEIN"/>
    <property type="match status" value="1"/>
</dbReference>
<evidence type="ECO:0000256" key="1">
    <source>
        <dbReference type="SAM" id="SignalP"/>
    </source>
</evidence>
<gene>
    <name evidence="3" type="ORF">C7S18_14265</name>
</gene>
<reference evidence="3 4" key="2">
    <citation type="submission" date="2018-03" db="EMBL/GenBank/DDBJ databases">
        <authorList>
            <person name="Keele B.F."/>
        </authorList>
    </citation>
    <scope>NUCLEOTIDE SEQUENCE [LARGE SCALE GENOMIC DNA]</scope>
    <source>
        <strain evidence="3 4">D13</strain>
    </source>
</reference>
<dbReference type="Proteomes" id="UP000241074">
    <property type="component" value="Chromosome"/>
</dbReference>
<dbReference type="InterPro" id="IPR029052">
    <property type="entry name" value="Metallo-depent_PP-like"/>
</dbReference>
<dbReference type="PANTHER" id="PTHR33987">
    <property type="entry name" value="CALCINEURIN-LIKE METALLO-PHOSPHOESTERASE SUPERFAMILY PROTEIN"/>
    <property type="match status" value="1"/>
</dbReference>
<dbReference type="Pfam" id="PF09423">
    <property type="entry name" value="PhoD"/>
    <property type="match status" value="1"/>
</dbReference>
<feature type="domain" description="PhoD-like phosphatase metallophosphatase" evidence="2">
    <location>
        <begin position="47"/>
        <end position="317"/>
    </location>
</feature>
<name>A0A2P1PTW7_9GAMM</name>
<dbReference type="Gene3D" id="3.60.21.70">
    <property type="entry name" value="PhoD-like phosphatase"/>
    <property type="match status" value="1"/>
</dbReference>
<dbReference type="CDD" id="cd07389">
    <property type="entry name" value="MPP_PhoD"/>
    <property type="match status" value="1"/>
</dbReference>
<evidence type="ECO:0000259" key="2">
    <source>
        <dbReference type="Pfam" id="PF09423"/>
    </source>
</evidence>
<feature type="chain" id="PRO_5015136438" evidence="1">
    <location>
        <begin position="26"/>
        <end position="364"/>
    </location>
</feature>
<dbReference type="OrthoDB" id="327733at2"/>
<feature type="signal peptide" evidence="1">
    <location>
        <begin position="1"/>
        <end position="25"/>
    </location>
</feature>
<evidence type="ECO:0000313" key="4">
    <source>
        <dbReference type="Proteomes" id="UP000241074"/>
    </source>
</evidence>
<dbReference type="KEGG" id="xba:C7S18_14265"/>